<feature type="compositionally biased region" description="Basic and acidic residues" evidence="1">
    <location>
        <begin position="106"/>
        <end position="123"/>
    </location>
</feature>
<protein>
    <submittedName>
        <fullName evidence="2">Uncharacterized protein</fullName>
    </submittedName>
</protein>
<feature type="compositionally biased region" description="Polar residues" evidence="1">
    <location>
        <begin position="1"/>
        <end position="12"/>
    </location>
</feature>
<accession>A0A4S8LUA0</accession>
<evidence type="ECO:0000313" key="3">
    <source>
        <dbReference type="Proteomes" id="UP000297245"/>
    </source>
</evidence>
<gene>
    <name evidence="2" type="ORF">K435DRAFT_861781</name>
</gene>
<dbReference type="Proteomes" id="UP000297245">
    <property type="component" value="Unassembled WGS sequence"/>
</dbReference>
<feature type="compositionally biased region" description="Polar residues" evidence="1">
    <location>
        <begin position="87"/>
        <end position="103"/>
    </location>
</feature>
<proteinExistence type="predicted"/>
<keyword evidence="3" id="KW-1185">Reference proteome</keyword>
<organism evidence="2 3">
    <name type="scientific">Dendrothele bispora (strain CBS 962.96)</name>
    <dbReference type="NCBI Taxonomy" id="1314807"/>
    <lineage>
        <taxon>Eukaryota</taxon>
        <taxon>Fungi</taxon>
        <taxon>Dikarya</taxon>
        <taxon>Basidiomycota</taxon>
        <taxon>Agaricomycotina</taxon>
        <taxon>Agaricomycetes</taxon>
        <taxon>Agaricomycetidae</taxon>
        <taxon>Agaricales</taxon>
        <taxon>Agaricales incertae sedis</taxon>
        <taxon>Dendrothele</taxon>
    </lineage>
</organism>
<reference evidence="2 3" key="1">
    <citation type="journal article" date="2019" name="Nat. Ecol. Evol.">
        <title>Megaphylogeny resolves global patterns of mushroom evolution.</title>
        <authorList>
            <person name="Varga T."/>
            <person name="Krizsan K."/>
            <person name="Foldi C."/>
            <person name="Dima B."/>
            <person name="Sanchez-Garcia M."/>
            <person name="Sanchez-Ramirez S."/>
            <person name="Szollosi G.J."/>
            <person name="Szarkandi J.G."/>
            <person name="Papp V."/>
            <person name="Albert L."/>
            <person name="Andreopoulos W."/>
            <person name="Angelini C."/>
            <person name="Antonin V."/>
            <person name="Barry K.W."/>
            <person name="Bougher N.L."/>
            <person name="Buchanan P."/>
            <person name="Buyck B."/>
            <person name="Bense V."/>
            <person name="Catcheside P."/>
            <person name="Chovatia M."/>
            <person name="Cooper J."/>
            <person name="Damon W."/>
            <person name="Desjardin D."/>
            <person name="Finy P."/>
            <person name="Geml J."/>
            <person name="Haridas S."/>
            <person name="Hughes K."/>
            <person name="Justo A."/>
            <person name="Karasinski D."/>
            <person name="Kautmanova I."/>
            <person name="Kiss B."/>
            <person name="Kocsube S."/>
            <person name="Kotiranta H."/>
            <person name="LaButti K.M."/>
            <person name="Lechner B.E."/>
            <person name="Liimatainen K."/>
            <person name="Lipzen A."/>
            <person name="Lukacs Z."/>
            <person name="Mihaltcheva S."/>
            <person name="Morgado L.N."/>
            <person name="Niskanen T."/>
            <person name="Noordeloos M.E."/>
            <person name="Ohm R.A."/>
            <person name="Ortiz-Santana B."/>
            <person name="Ovrebo C."/>
            <person name="Racz N."/>
            <person name="Riley R."/>
            <person name="Savchenko A."/>
            <person name="Shiryaev A."/>
            <person name="Soop K."/>
            <person name="Spirin V."/>
            <person name="Szebenyi C."/>
            <person name="Tomsovsky M."/>
            <person name="Tulloss R.E."/>
            <person name="Uehling J."/>
            <person name="Grigoriev I.V."/>
            <person name="Vagvolgyi C."/>
            <person name="Papp T."/>
            <person name="Martin F.M."/>
            <person name="Miettinen O."/>
            <person name="Hibbett D.S."/>
            <person name="Nagy L.G."/>
        </authorList>
    </citation>
    <scope>NUCLEOTIDE SEQUENCE [LARGE SCALE GENOMIC DNA]</scope>
    <source>
        <strain evidence="2 3">CBS 962.96</strain>
    </source>
</reference>
<name>A0A4S8LUA0_DENBC</name>
<dbReference type="EMBL" id="ML179257">
    <property type="protein sequence ID" value="THU93157.1"/>
    <property type="molecule type" value="Genomic_DNA"/>
</dbReference>
<feature type="region of interest" description="Disordered" evidence="1">
    <location>
        <begin position="1"/>
        <end position="136"/>
    </location>
</feature>
<sequence length="245" mass="26732">MSQEIPSANKTPVPSDEDDDDNNRPLAPPPSLAPGPSRITAMQAATPMPSPRSKKTIMKAQVVIPTKTKHPPPRKKLALKLHVTKDAGTSKSMKTPVKNSRTLALSKRDKGKGKEQDNGKGGESKGNNESSRMIEPNVDVNSQTLNEIFARCSPAIRKQLDTITRLSTHLSEATQLTSNIQSDLSYEIQQLQQQHLADPAHVFHQLKADPNLKLTPGTIAQVCQLAGWNTSYKEQVEALLAKPPC</sequence>
<feature type="compositionally biased region" description="Basic residues" evidence="1">
    <location>
        <begin position="67"/>
        <end position="79"/>
    </location>
</feature>
<evidence type="ECO:0000313" key="2">
    <source>
        <dbReference type="EMBL" id="THU93157.1"/>
    </source>
</evidence>
<evidence type="ECO:0000256" key="1">
    <source>
        <dbReference type="SAM" id="MobiDB-lite"/>
    </source>
</evidence>
<dbReference type="AlphaFoldDB" id="A0A4S8LUA0"/>